<dbReference type="InterPro" id="IPR041854">
    <property type="entry name" value="BFD-like_2Fe2S-bd_dom_sf"/>
</dbReference>
<dbReference type="GO" id="GO:0046872">
    <property type="term" value="F:metal ion binding"/>
    <property type="evidence" value="ECO:0007669"/>
    <property type="project" value="UniProtKB-KW"/>
</dbReference>
<organism evidence="10 11">
    <name type="scientific">Undibacterium luofuense</name>
    <dbReference type="NCBI Taxonomy" id="2828733"/>
    <lineage>
        <taxon>Bacteria</taxon>
        <taxon>Pseudomonadati</taxon>
        <taxon>Pseudomonadota</taxon>
        <taxon>Betaproteobacteria</taxon>
        <taxon>Burkholderiales</taxon>
        <taxon>Oxalobacteraceae</taxon>
        <taxon>Undibacterium</taxon>
    </lineage>
</organism>
<dbReference type="Pfam" id="PF04324">
    <property type="entry name" value="Fer2_BFD"/>
    <property type="match status" value="1"/>
</dbReference>
<keyword evidence="11" id="KW-1185">Reference proteome</keyword>
<dbReference type="PANTHER" id="PTHR37424:SF1">
    <property type="entry name" value="BACTERIOFERRITIN-ASSOCIATED FERREDOXIN"/>
    <property type="match status" value="1"/>
</dbReference>
<gene>
    <name evidence="10" type="ORF">KDM89_10245</name>
</gene>
<keyword evidence="6" id="KW-0411">Iron-sulfur</keyword>
<dbReference type="AlphaFoldDB" id="A0A941DPH3"/>
<evidence type="ECO:0000313" key="11">
    <source>
        <dbReference type="Proteomes" id="UP000680067"/>
    </source>
</evidence>
<sequence length="78" mass="8273">MIVCVCHNVSDSRIRRSIDAGAESFADLRQELQIGSTCGKCAGCARQILREHQPAIILSPGVQRLLNGLQLGQGAVAA</sequence>
<protein>
    <recommendedName>
        <fullName evidence="7">Bacterioferritin-associated ferredoxin</fullName>
    </recommendedName>
</protein>
<dbReference type="RefSeq" id="WP_189357653.1">
    <property type="nucleotide sequence ID" value="NZ_CAXBSD010000178.1"/>
</dbReference>
<keyword evidence="4" id="KW-0249">Electron transport</keyword>
<accession>A0A941DPH3</accession>
<keyword evidence="3" id="KW-0479">Metal-binding</keyword>
<dbReference type="PANTHER" id="PTHR37424">
    <property type="entry name" value="BACTERIOFERRITIN-ASSOCIATED FERREDOXIN"/>
    <property type="match status" value="1"/>
</dbReference>
<keyword evidence="1" id="KW-0813">Transport</keyword>
<feature type="domain" description="BFD-like [2Fe-2S]-binding" evidence="9">
    <location>
        <begin position="2"/>
        <end position="51"/>
    </location>
</feature>
<evidence type="ECO:0000256" key="4">
    <source>
        <dbReference type="ARBA" id="ARBA00022982"/>
    </source>
</evidence>
<evidence type="ECO:0000256" key="8">
    <source>
        <dbReference type="ARBA" id="ARBA00046332"/>
    </source>
</evidence>
<evidence type="ECO:0000256" key="6">
    <source>
        <dbReference type="ARBA" id="ARBA00023014"/>
    </source>
</evidence>
<keyword evidence="2" id="KW-0001">2Fe-2S</keyword>
<evidence type="ECO:0000313" key="10">
    <source>
        <dbReference type="EMBL" id="MBR7782526.1"/>
    </source>
</evidence>
<dbReference type="EMBL" id="JAGSPN010000006">
    <property type="protein sequence ID" value="MBR7782526.1"/>
    <property type="molecule type" value="Genomic_DNA"/>
</dbReference>
<evidence type="ECO:0000256" key="5">
    <source>
        <dbReference type="ARBA" id="ARBA00023004"/>
    </source>
</evidence>
<proteinExistence type="inferred from homology"/>
<evidence type="ECO:0000256" key="1">
    <source>
        <dbReference type="ARBA" id="ARBA00022448"/>
    </source>
</evidence>
<comment type="caution">
    <text evidence="10">The sequence shown here is derived from an EMBL/GenBank/DDBJ whole genome shotgun (WGS) entry which is preliminary data.</text>
</comment>
<dbReference type="Proteomes" id="UP000680067">
    <property type="component" value="Unassembled WGS sequence"/>
</dbReference>
<name>A0A941DPH3_9BURK</name>
<dbReference type="Gene3D" id="1.10.10.1100">
    <property type="entry name" value="BFD-like [2Fe-2S]-binding domain"/>
    <property type="match status" value="1"/>
</dbReference>
<dbReference type="InterPro" id="IPR007419">
    <property type="entry name" value="BFD-like_2Fe2S-bd_dom"/>
</dbReference>
<evidence type="ECO:0000256" key="3">
    <source>
        <dbReference type="ARBA" id="ARBA00022723"/>
    </source>
</evidence>
<dbReference type="GO" id="GO:0051537">
    <property type="term" value="F:2 iron, 2 sulfur cluster binding"/>
    <property type="evidence" value="ECO:0007669"/>
    <property type="project" value="UniProtKB-KW"/>
</dbReference>
<dbReference type="InterPro" id="IPR052371">
    <property type="entry name" value="BFD-associated_ferredoxin"/>
</dbReference>
<evidence type="ECO:0000259" key="9">
    <source>
        <dbReference type="Pfam" id="PF04324"/>
    </source>
</evidence>
<evidence type="ECO:0000256" key="2">
    <source>
        <dbReference type="ARBA" id="ARBA00022714"/>
    </source>
</evidence>
<evidence type="ECO:0000256" key="7">
    <source>
        <dbReference type="ARBA" id="ARBA00039386"/>
    </source>
</evidence>
<comment type="similarity">
    <text evidence="8">Belongs to the Bfd family.</text>
</comment>
<keyword evidence="5" id="KW-0408">Iron</keyword>
<reference evidence="10" key="1">
    <citation type="submission" date="2021-04" db="EMBL/GenBank/DDBJ databases">
        <title>novel species isolated from subtropical streams in China.</title>
        <authorList>
            <person name="Lu H."/>
        </authorList>
    </citation>
    <scope>NUCLEOTIDE SEQUENCE</scope>
    <source>
        <strain evidence="10">LFS511W</strain>
    </source>
</reference>